<reference evidence="2" key="1">
    <citation type="submission" date="2015-07" db="EMBL/GenBank/DDBJ databases">
        <title>Fjat-14235 jcm11544.</title>
        <authorList>
            <person name="Liu B."/>
            <person name="Wang J."/>
            <person name="Zhu Y."/>
            <person name="Liu G."/>
            <person name="Chen Q."/>
            <person name="Chen Z."/>
            <person name="Lan J."/>
            <person name="Che J."/>
            <person name="Ge C."/>
            <person name="Shi H."/>
            <person name="Pan Z."/>
            <person name="Liu X."/>
        </authorList>
    </citation>
    <scope>NUCLEOTIDE SEQUENCE [LARGE SCALE GENOMIC DNA]</scope>
    <source>
        <strain evidence="2">JCM 11544</strain>
    </source>
</reference>
<accession>A0A0M0G4Z5</accession>
<comment type="caution">
    <text evidence="1">The sequence shown here is derived from an EMBL/GenBank/DDBJ whole genome shotgun (WGS) entry which is preliminary data.</text>
</comment>
<protein>
    <submittedName>
        <fullName evidence="1">Uncharacterized protein</fullName>
    </submittedName>
</protein>
<evidence type="ECO:0000313" key="2">
    <source>
        <dbReference type="Proteomes" id="UP000037405"/>
    </source>
</evidence>
<name>A0A0M0G4Z5_9BACI</name>
<dbReference type="PATRIC" id="fig|189381.12.peg.2590"/>
<dbReference type="Proteomes" id="UP000037405">
    <property type="component" value="Unassembled WGS sequence"/>
</dbReference>
<dbReference type="AlphaFoldDB" id="A0A0M0G4Z5"/>
<dbReference type="RefSeq" id="WP_053428467.1">
    <property type="nucleotide sequence ID" value="NZ_LGUE01000004.1"/>
</dbReference>
<proteinExistence type="predicted"/>
<gene>
    <name evidence="1" type="ORF">AF331_12740</name>
</gene>
<evidence type="ECO:0000313" key="1">
    <source>
        <dbReference type="EMBL" id="KON84868.1"/>
    </source>
</evidence>
<dbReference type="OrthoDB" id="2877693at2"/>
<organism evidence="1 2">
    <name type="scientific">Rossellomorea marisflavi</name>
    <dbReference type="NCBI Taxonomy" id="189381"/>
    <lineage>
        <taxon>Bacteria</taxon>
        <taxon>Bacillati</taxon>
        <taxon>Bacillota</taxon>
        <taxon>Bacilli</taxon>
        <taxon>Bacillales</taxon>
        <taxon>Bacillaceae</taxon>
        <taxon>Rossellomorea</taxon>
    </lineage>
</organism>
<dbReference type="EMBL" id="LGUE01000004">
    <property type="protein sequence ID" value="KON84868.1"/>
    <property type="molecule type" value="Genomic_DNA"/>
</dbReference>
<sequence length="126" mass="14345">MKPKIVLTLLIVSVGVNLYIGGKWLLFDRPYEPPPEEAIILGEMVQKTVESEEYKDLAKAEKVIAIETGIDKNKGGRFPYNMMTSVRTDKETHLFSCSDDKCTKMELIGTSYSIYQDEEPRLPLKK</sequence>
<keyword evidence="2" id="KW-1185">Reference proteome</keyword>